<feature type="domain" description="Serine aminopeptidase S33" evidence="2">
    <location>
        <begin position="78"/>
        <end position="186"/>
    </location>
</feature>
<dbReference type="EMBL" id="HBGE01034415">
    <property type="protein sequence ID" value="CAD9128332.1"/>
    <property type="molecule type" value="Transcribed_RNA"/>
</dbReference>
<organism evidence="3">
    <name type="scientific">Alexandrium catenella</name>
    <name type="common">Red tide dinoflagellate</name>
    <name type="synonym">Gonyaulax catenella</name>
    <dbReference type="NCBI Taxonomy" id="2925"/>
    <lineage>
        <taxon>Eukaryota</taxon>
        <taxon>Sar</taxon>
        <taxon>Alveolata</taxon>
        <taxon>Dinophyceae</taxon>
        <taxon>Gonyaulacales</taxon>
        <taxon>Pyrocystaceae</taxon>
        <taxon>Alexandrium</taxon>
    </lineage>
</organism>
<feature type="region of interest" description="Disordered" evidence="1">
    <location>
        <begin position="307"/>
        <end position="340"/>
    </location>
</feature>
<feature type="compositionally biased region" description="Pro residues" evidence="1">
    <location>
        <begin position="458"/>
        <end position="474"/>
    </location>
</feature>
<dbReference type="PANTHER" id="PTHR43358:SF4">
    <property type="entry name" value="ALPHA_BETA HYDROLASE FOLD-1 DOMAIN-CONTAINING PROTEIN"/>
    <property type="match status" value="1"/>
</dbReference>
<dbReference type="SUPFAM" id="SSF53474">
    <property type="entry name" value="alpha/beta-Hydrolases"/>
    <property type="match status" value="1"/>
</dbReference>
<dbReference type="InterPro" id="IPR052920">
    <property type="entry name" value="DNA-binding_regulatory"/>
</dbReference>
<gene>
    <name evidence="3" type="ORF">ACAT0790_LOCUS20872</name>
</gene>
<evidence type="ECO:0000313" key="3">
    <source>
        <dbReference type="EMBL" id="CAD9128332.1"/>
    </source>
</evidence>
<dbReference type="InterPro" id="IPR029058">
    <property type="entry name" value="AB_hydrolase_fold"/>
</dbReference>
<dbReference type="PANTHER" id="PTHR43358">
    <property type="entry name" value="ALPHA/BETA-HYDROLASE"/>
    <property type="match status" value="1"/>
</dbReference>
<feature type="compositionally biased region" description="Basic and acidic residues" evidence="1">
    <location>
        <begin position="440"/>
        <end position="454"/>
    </location>
</feature>
<feature type="region of interest" description="Disordered" evidence="1">
    <location>
        <begin position="440"/>
        <end position="478"/>
    </location>
</feature>
<sequence>MGETIPAASWLGRISDTYNMLWKMVIRPPRDLYSPEELGPAKFRLGKRVYERRDLQLRSGRGVLECSHFVPAKSPEAKRPCVVYLHGNCSSRLEAFDALPVLLPRDLTVFCLDLSGSGRSDGEYISLGHHEEKDLRVVLQHLRSLDTVTAIGLWGRSMGATTSILRAEEDHDLAACVLDSAFRDLQTVAEELVSRGRFPVPQFLLSWALEMIRTEVSRRAGFDPLELMPINCAPNAKCPAFFGVASDDTFVLPHHTQDLHNAWAGERVLRVFDGGHNGVRPTWFLEEAADFLVDRMKSKSQLKAQDIVAPGRKFASDPSGKDDEEDSSGGVDGKPTPRLVSPLTECLQLDPRGANVPMSADLLSRRVPERKHHMARELAKMGFRTDAVLAAVHHSETVEEGLEWLLTQTGEAPCQVDNRPPSGARDHCCLGVMSPCSEREASPAQARGEREEHSLPSVPVPESPAPPAPPPPGRLLPGANLNDQLLFLGFDETHTDAASKRCLTMDAAMDYFSTNSVTVRL</sequence>
<evidence type="ECO:0000259" key="2">
    <source>
        <dbReference type="Pfam" id="PF12146"/>
    </source>
</evidence>
<name>A0A7S1MDD3_ALECA</name>
<proteinExistence type="predicted"/>
<evidence type="ECO:0000256" key="1">
    <source>
        <dbReference type="SAM" id="MobiDB-lite"/>
    </source>
</evidence>
<accession>A0A7S1MDD3</accession>
<dbReference type="Pfam" id="PF12146">
    <property type="entry name" value="Hydrolase_4"/>
    <property type="match status" value="1"/>
</dbReference>
<dbReference type="AlphaFoldDB" id="A0A7S1MDD3"/>
<dbReference type="Gene3D" id="3.40.50.1820">
    <property type="entry name" value="alpha/beta hydrolase"/>
    <property type="match status" value="1"/>
</dbReference>
<reference evidence="3" key="1">
    <citation type="submission" date="2021-01" db="EMBL/GenBank/DDBJ databases">
        <authorList>
            <person name="Corre E."/>
            <person name="Pelletier E."/>
            <person name="Niang G."/>
            <person name="Scheremetjew M."/>
            <person name="Finn R."/>
            <person name="Kale V."/>
            <person name="Holt S."/>
            <person name="Cochrane G."/>
            <person name="Meng A."/>
            <person name="Brown T."/>
            <person name="Cohen L."/>
        </authorList>
    </citation>
    <scope>NUCLEOTIDE SEQUENCE</scope>
    <source>
        <strain evidence="3">OF101</strain>
    </source>
</reference>
<dbReference type="InterPro" id="IPR022742">
    <property type="entry name" value="Hydrolase_4"/>
</dbReference>
<protein>
    <recommendedName>
        <fullName evidence="2">Serine aminopeptidase S33 domain-containing protein</fullName>
    </recommendedName>
</protein>